<dbReference type="RefSeq" id="WP_388624211.1">
    <property type="nucleotide sequence ID" value="NZ_JBIAUT010000001.1"/>
</dbReference>
<name>A0ABW6TVJ6_9ACTN</name>
<feature type="compositionally biased region" description="Basic residues" evidence="1">
    <location>
        <begin position="127"/>
        <end position="146"/>
    </location>
</feature>
<feature type="region of interest" description="Disordered" evidence="1">
    <location>
        <begin position="59"/>
        <end position="146"/>
    </location>
</feature>
<comment type="caution">
    <text evidence="2">The sequence shown here is derived from an EMBL/GenBank/DDBJ whole genome shotgun (WGS) entry which is preliminary data.</text>
</comment>
<organism evidence="2 3">
    <name type="scientific">Streptomyces nondiastaticus</name>
    <dbReference type="NCBI Taxonomy" id="3154512"/>
    <lineage>
        <taxon>Bacteria</taxon>
        <taxon>Bacillati</taxon>
        <taxon>Actinomycetota</taxon>
        <taxon>Actinomycetes</taxon>
        <taxon>Kitasatosporales</taxon>
        <taxon>Streptomycetaceae</taxon>
        <taxon>Streptomyces</taxon>
    </lineage>
</organism>
<sequence>MIRTTVCRCFTGASKSSRSIASMKAFTGSSTLGRGGDFRFGGTGDSNVFLTVFRDTLNRTASSRPDSPCSRSARRILSNNTSRDLCTSGLPDPDRDQQAQADGQPANPFDYAERGMSPTITPSGSPPHRRNTGPQKRRSCGSHTPR</sequence>
<protein>
    <submittedName>
        <fullName evidence="2">Uncharacterized protein</fullName>
    </submittedName>
</protein>
<proteinExistence type="predicted"/>
<evidence type="ECO:0000313" key="2">
    <source>
        <dbReference type="EMBL" id="MFF4215429.1"/>
    </source>
</evidence>
<accession>A0ABW6TVJ6</accession>
<dbReference type="Proteomes" id="UP001602123">
    <property type="component" value="Unassembled WGS sequence"/>
</dbReference>
<evidence type="ECO:0000256" key="1">
    <source>
        <dbReference type="SAM" id="MobiDB-lite"/>
    </source>
</evidence>
<feature type="compositionally biased region" description="Low complexity" evidence="1">
    <location>
        <begin position="98"/>
        <end position="108"/>
    </location>
</feature>
<gene>
    <name evidence="2" type="ORF">ACFYZM_04005</name>
</gene>
<reference evidence="2 3" key="1">
    <citation type="submission" date="2024-10" db="EMBL/GenBank/DDBJ databases">
        <title>The Natural Products Discovery Center: Release of the First 8490 Sequenced Strains for Exploring Actinobacteria Biosynthetic Diversity.</title>
        <authorList>
            <person name="Kalkreuter E."/>
            <person name="Kautsar S.A."/>
            <person name="Yang D."/>
            <person name="Bader C.D."/>
            <person name="Teijaro C.N."/>
            <person name="Fluegel L."/>
            <person name="Davis C.M."/>
            <person name="Simpson J.R."/>
            <person name="Lauterbach L."/>
            <person name="Steele A.D."/>
            <person name="Gui C."/>
            <person name="Meng S."/>
            <person name="Li G."/>
            <person name="Viehrig K."/>
            <person name="Ye F."/>
            <person name="Su P."/>
            <person name="Kiefer A.F."/>
            <person name="Nichols A."/>
            <person name="Cepeda A.J."/>
            <person name="Yan W."/>
            <person name="Fan B."/>
            <person name="Jiang Y."/>
            <person name="Adhikari A."/>
            <person name="Zheng C.-J."/>
            <person name="Schuster L."/>
            <person name="Cowan T.M."/>
            <person name="Smanski M.J."/>
            <person name="Chevrette M.G."/>
            <person name="De Carvalho L.P.S."/>
            <person name="Shen B."/>
        </authorList>
    </citation>
    <scope>NUCLEOTIDE SEQUENCE [LARGE SCALE GENOMIC DNA]</scope>
    <source>
        <strain evidence="2 3">NPDC001650</strain>
    </source>
</reference>
<evidence type="ECO:0000313" key="3">
    <source>
        <dbReference type="Proteomes" id="UP001602123"/>
    </source>
</evidence>
<keyword evidence="3" id="KW-1185">Reference proteome</keyword>
<dbReference type="EMBL" id="JBIAUT010000001">
    <property type="protein sequence ID" value="MFF4215429.1"/>
    <property type="molecule type" value="Genomic_DNA"/>
</dbReference>